<organism evidence="4 5">
    <name type="scientific">Maliponia aquimaris</name>
    <dbReference type="NCBI Taxonomy" id="1673631"/>
    <lineage>
        <taxon>Bacteria</taxon>
        <taxon>Pseudomonadati</taxon>
        <taxon>Pseudomonadota</taxon>
        <taxon>Alphaproteobacteria</taxon>
        <taxon>Rhodobacterales</taxon>
        <taxon>Paracoccaceae</taxon>
        <taxon>Maliponia</taxon>
    </lineage>
</organism>
<dbReference type="PANTHER" id="PTHR42951">
    <property type="entry name" value="METALLO-BETA-LACTAMASE DOMAIN-CONTAINING"/>
    <property type="match status" value="1"/>
</dbReference>
<keyword evidence="4" id="KW-0378">Hydrolase</keyword>
<feature type="domain" description="Metallo-beta-lactamase" evidence="3">
    <location>
        <begin position="57"/>
        <end position="237"/>
    </location>
</feature>
<dbReference type="RefSeq" id="WP_094019214.1">
    <property type="nucleotide sequence ID" value="NZ_FXYF01000001.1"/>
</dbReference>
<protein>
    <submittedName>
        <fullName evidence="4">Hydroxyacylglutathione hydrolase</fullName>
        <ecNumber evidence="4">3.1.2.6</ecNumber>
    </submittedName>
</protein>
<name>A0A238JQ71_9RHOB</name>
<evidence type="ECO:0000313" key="4">
    <source>
        <dbReference type="EMBL" id="SMX32801.1"/>
    </source>
</evidence>
<dbReference type="GO" id="GO:0004416">
    <property type="term" value="F:hydroxyacylglutathione hydrolase activity"/>
    <property type="evidence" value="ECO:0007669"/>
    <property type="project" value="UniProtKB-EC"/>
</dbReference>
<dbReference type="InterPro" id="IPR036866">
    <property type="entry name" value="RibonucZ/Hydroxyglut_hydro"/>
</dbReference>
<dbReference type="EC" id="3.1.2.6" evidence="4"/>
<dbReference type="SMART" id="SM00849">
    <property type="entry name" value="Lactamase_B"/>
    <property type="match status" value="1"/>
</dbReference>
<dbReference type="OrthoDB" id="7253658at2"/>
<feature type="chain" id="PRO_5012150198" evidence="2">
    <location>
        <begin position="23"/>
        <end position="313"/>
    </location>
</feature>
<evidence type="ECO:0000259" key="3">
    <source>
        <dbReference type="SMART" id="SM00849"/>
    </source>
</evidence>
<dbReference type="InterPro" id="IPR001279">
    <property type="entry name" value="Metallo-B-lactamas"/>
</dbReference>
<reference evidence="4 5" key="1">
    <citation type="submission" date="2017-05" db="EMBL/GenBank/DDBJ databases">
        <authorList>
            <person name="Song R."/>
            <person name="Chenine A.L."/>
            <person name="Ruprecht R.M."/>
        </authorList>
    </citation>
    <scope>NUCLEOTIDE SEQUENCE [LARGE SCALE GENOMIC DNA]</scope>
    <source>
        <strain evidence="4 5">CECT 8898</strain>
    </source>
</reference>
<dbReference type="Proteomes" id="UP000207598">
    <property type="component" value="Unassembled WGS sequence"/>
</dbReference>
<dbReference type="CDD" id="cd16282">
    <property type="entry name" value="metallo-hydrolase-like_MBL-fold"/>
    <property type="match status" value="1"/>
</dbReference>
<keyword evidence="2" id="KW-0732">Signal</keyword>
<dbReference type="InterPro" id="IPR050855">
    <property type="entry name" value="NDM-1-like"/>
</dbReference>
<dbReference type="AlphaFoldDB" id="A0A238JQ71"/>
<keyword evidence="5" id="KW-1185">Reference proteome</keyword>
<dbReference type="PANTHER" id="PTHR42951:SF4">
    <property type="entry name" value="ACYL-COENZYME A THIOESTERASE MBLAC2"/>
    <property type="match status" value="1"/>
</dbReference>
<dbReference type="InterPro" id="IPR030811">
    <property type="entry name" value="SoxH-rel_PQQ_1"/>
</dbReference>
<proteinExistence type="inferred from homology"/>
<dbReference type="GO" id="GO:0017001">
    <property type="term" value="P:antibiotic catabolic process"/>
    <property type="evidence" value="ECO:0007669"/>
    <property type="project" value="UniProtKB-ARBA"/>
</dbReference>
<dbReference type="EMBL" id="FXYF01000001">
    <property type="protein sequence ID" value="SMX32801.1"/>
    <property type="molecule type" value="Genomic_DNA"/>
</dbReference>
<comment type="similarity">
    <text evidence="1">Belongs to the metallo-beta-lactamase superfamily. Class-B beta-lactamase family.</text>
</comment>
<dbReference type="Pfam" id="PF00753">
    <property type="entry name" value="Lactamase_B"/>
    <property type="match status" value="1"/>
</dbReference>
<accession>A0A238JQ71</accession>
<gene>
    <name evidence="4" type="primary">gloB_1</name>
    <name evidence="4" type="ORF">MAA8898_00334</name>
</gene>
<evidence type="ECO:0000313" key="5">
    <source>
        <dbReference type="Proteomes" id="UP000207598"/>
    </source>
</evidence>
<dbReference type="Gene3D" id="3.60.15.10">
    <property type="entry name" value="Ribonuclease Z/Hydroxyacylglutathione hydrolase-like"/>
    <property type="match status" value="1"/>
</dbReference>
<sequence length="313" mass="33866">MLTRRAALGLLASLPLAPRAWAQARLSYDLVPKPLVDGIWMIEGATEYFSMENGGAIVNVILMQGDTGLILIDTGSSRRYGEALATAARHLDIRGISAVVNTHHHPDHFFGNQVFADRPIHALGGTLQAVQEQGDALADNMYRLLGDWMRGTEVMPPTQVVAGGDLTLDGRDFTALPLGGHTGADLALLDRTAGTLVTGDLAFLNRAPTTPNADLPRWHASLDALAAERPALIIPGHGPADPTGESLRQTRDYLTWLEDTLRNGARQGLDMVELIETPLPERFAAMGAQPQEYRRSVAHLFPGIELQELPRGN</sequence>
<dbReference type="SUPFAM" id="SSF56281">
    <property type="entry name" value="Metallo-hydrolase/oxidoreductase"/>
    <property type="match status" value="1"/>
</dbReference>
<dbReference type="NCBIfam" id="TIGR04558">
    <property type="entry name" value="SoxH_rel_PQQ_1"/>
    <property type="match status" value="1"/>
</dbReference>
<evidence type="ECO:0000256" key="2">
    <source>
        <dbReference type="SAM" id="SignalP"/>
    </source>
</evidence>
<evidence type="ECO:0000256" key="1">
    <source>
        <dbReference type="ARBA" id="ARBA00005250"/>
    </source>
</evidence>
<feature type="signal peptide" evidence="2">
    <location>
        <begin position="1"/>
        <end position="22"/>
    </location>
</feature>